<reference evidence="1" key="1">
    <citation type="submission" date="2023-03" db="EMBL/GenBank/DDBJ databases">
        <title>Massive genome expansion in bonnet fungi (Mycena s.s.) driven by repeated elements and novel gene families across ecological guilds.</title>
        <authorList>
            <consortium name="Lawrence Berkeley National Laboratory"/>
            <person name="Harder C.B."/>
            <person name="Miyauchi S."/>
            <person name="Viragh M."/>
            <person name="Kuo A."/>
            <person name="Thoen E."/>
            <person name="Andreopoulos B."/>
            <person name="Lu D."/>
            <person name="Skrede I."/>
            <person name="Drula E."/>
            <person name="Henrissat B."/>
            <person name="Morin E."/>
            <person name="Kohler A."/>
            <person name="Barry K."/>
            <person name="LaButti K."/>
            <person name="Morin E."/>
            <person name="Salamov A."/>
            <person name="Lipzen A."/>
            <person name="Mereny Z."/>
            <person name="Hegedus B."/>
            <person name="Baldrian P."/>
            <person name="Stursova M."/>
            <person name="Weitz H."/>
            <person name="Taylor A."/>
            <person name="Grigoriev I.V."/>
            <person name="Nagy L.G."/>
            <person name="Martin F."/>
            <person name="Kauserud H."/>
        </authorList>
    </citation>
    <scope>NUCLEOTIDE SEQUENCE</scope>
    <source>
        <strain evidence="1">CBHHK067</strain>
    </source>
</reference>
<keyword evidence="2" id="KW-1185">Reference proteome</keyword>
<dbReference type="EMBL" id="JARKIE010000190">
    <property type="protein sequence ID" value="KAJ7669003.1"/>
    <property type="molecule type" value="Genomic_DNA"/>
</dbReference>
<proteinExistence type="predicted"/>
<comment type="caution">
    <text evidence="1">The sequence shown here is derived from an EMBL/GenBank/DDBJ whole genome shotgun (WGS) entry which is preliminary data.</text>
</comment>
<gene>
    <name evidence="1" type="ORF">B0H17DRAFT_989841</name>
</gene>
<evidence type="ECO:0000313" key="2">
    <source>
        <dbReference type="Proteomes" id="UP001221757"/>
    </source>
</evidence>
<protein>
    <submittedName>
        <fullName evidence="1">Uncharacterized protein</fullName>
    </submittedName>
</protein>
<feature type="non-terminal residue" evidence="1">
    <location>
        <position position="197"/>
    </location>
</feature>
<name>A0AAD7CY54_MYCRO</name>
<evidence type="ECO:0000313" key="1">
    <source>
        <dbReference type="EMBL" id="KAJ7669003.1"/>
    </source>
</evidence>
<accession>A0AAD7CY54</accession>
<dbReference type="AlphaFoldDB" id="A0AAD7CY54"/>
<sequence length="197" mass="21755">MSLYTFYAVLLHKIREGLALYLPKPCDDLPEPARRDGTQIGAVGVVTDDGYFDTIFNILCAEDDPANRFGVPANFEQVILRPHDIRIRRLQHPPGTVLSNTVVGKKRLDLQASFGTNPQKLALVVLPDGASKWDVRSEKVFQEYAKKHARSWYAFVNGDLQRIVGNGGLYLVTGVTKSTSWDIAAVDHSASEGTVSL</sequence>
<dbReference type="Proteomes" id="UP001221757">
    <property type="component" value="Unassembled WGS sequence"/>
</dbReference>
<organism evidence="1 2">
    <name type="scientific">Mycena rosella</name>
    <name type="common">Pink bonnet</name>
    <name type="synonym">Agaricus rosellus</name>
    <dbReference type="NCBI Taxonomy" id="1033263"/>
    <lineage>
        <taxon>Eukaryota</taxon>
        <taxon>Fungi</taxon>
        <taxon>Dikarya</taxon>
        <taxon>Basidiomycota</taxon>
        <taxon>Agaricomycotina</taxon>
        <taxon>Agaricomycetes</taxon>
        <taxon>Agaricomycetidae</taxon>
        <taxon>Agaricales</taxon>
        <taxon>Marasmiineae</taxon>
        <taxon>Mycenaceae</taxon>
        <taxon>Mycena</taxon>
    </lineage>
</organism>